<dbReference type="Pfam" id="PF07690">
    <property type="entry name" value="MFS_1"/>
    <property type="match status" value="1"/>
</dbReference>
<accession>A0A2T4UKL9</accession>
<feature type="transmembrane region" description="Helical" evidence="5">
    <location>
        <begin position="262"/>
        <end position="286"/>
    </location>
</feature>
<feature type="transmembrane region" description="Helical" evidence="5">
    <location>
        <begin position="133"/>
        <end position="155"/>
    </location>
</feature>
<dbReference type="CDD" id="cd17321">
    <property type="entry name" value="MFS_MMR_MDR_like"/>
    <property type="match status" value="1"/>
</dbReference>
<dbReference type="InterPro" id="IPR036259">
    <property type="entry name" value="MFS_trans_sf"/>
</dbReference>
<evidence type="ECO:0000256" key="4">
    <source>
        <dbReference type="ARBA" id="ARBA00023136"/>
    </source>
</evidence>
<evidence type="ECO:0000259" key="6">
    <source>
        <dbReference type="PROSITE" id="PS50850"/>
    </source>
</evidence>
<dbReference type="PANTHER" id="PTHR42718">
    <property type="entry name" value="MAJOR FACILITATOR SUPERFAMILY MULTIDRUG TRANSPORTER MFSC"/>
    <property type="match status" value="1"/>
</dbReference>
<gene>
    <name evidence="7" type="ORF">C7Y72_09015</name>
</gene>
<feature type="transmembrane region" description="Helical" evidence="5">
    <location>
        <begin position="194"/>
        <end position="214"/>
    </location>
</feature>
<dbReference type="InterPro" id="IPR020846">
    <property type="entry name" value="MFS_dom"/>
</dbReference>
<dbReference type="OrthoDB" id="7375466at2"/>
<feature type="transmembrane region" description="Helical" evidence="5">
    <location>
        <begin position="161"/>
        <end position="182"/>
    </location>
</feature>
<feature type="transmembrane region" description="Helical" evidence="5">
    <location>
        <begin position="328"/>
        <end position="345"/>
    </location>
</feature>
<keyword evidence="2 5" id="KW-0812">Transmembrane</keyword>
<dbReference type="Proteomes" id="UP000240739">
    <property type="component" value="Unassembled WGS sequence"/>
</dbReference>
<dbReference type="Gene3D" id="1.20.1720.10">
    <property type="entry name" value="Multidrug resistance protein D"/>
    <property type="match status" value="1"/>
</dbReference>
<evidence type="ECO:0000256" key="5">
    <source>
        <dbReference type="SAM" id="Phobius"/>
    </source>
</evidence>
<feature type="transmembrane region" description="Helical" evidence="5">
    <location>
        <begin position="99"/>
        <end position="121"/>
    </location>
</feature>
<dbReference type="SUPFAM" id="SSF103473">
    <property type="entry name" value="MFS general substrate transporter"/>
    <property type="match status" value="1"/>
</dbReference>
<dbReference type="PROSITE" id="PS50850">
    <property type="entry name" value="MFS"/>
    <property type="match status" value="1"/>
</dbReference>
<comment type="subcellular location">
    <subcellularLocation>
        <location evidence="1">Cell membrane</location>
        <topology evidence="1">Multi-pass membrane protein</topology>
    </subcellularLocation>
</comment>
<proteinExistence type="predicted"/>
<dbReference type="EMBL" id="PYYB01000001">
    <property type="protein sequence ID" value="PTL59783.1"/>
    <property type="molecule type" value="Genomic_DNA"/>
</dbReference>
<keyword evidence="3 5" id="KW-1133">Transmembrane helix</keyword>
<dbReference type="Gene3D" id="1.20.1250.20">
    <property type="entry name" value="MFS general substrate transporter like domains"/>
    <property type="match status" value="1"/>
</dbReference>
<keyword evidence="8" id="KW-1185">Reference proteome</keyword>
<evidence type="ECO:0000256" key="2">
    <source>
        <dbReference type="ARBA" id="ARBA00022692"/>
    </source>
</evidence>
<evidence type="ECO:0000256" key="3">
    <source>
        <dbReference type="ARBA" id="ARBA00022989"/>
    </source>
</evidence>
<name>A0A2T4UKL9_9ACTN</name>
<dbReference type="InterPro" id="IPR011701">
    <property type="entry name" value="MFS"/>
</dbReference>
<feature type="transmembrane region" description="Helical" evidence="5">
    <location>
        <begin position="298"/>
        <end position="316"/>
    </location>
</feature>
<dbReference type="GO" id="GO:0005886">
    <property type="term" value="C:plasma membrane"/>
    <property type="evidence" value="ECO:0007669"/>
    <property type="project" value="UniProtKB-SubCell"/>
</dbReference>
<dbReference type="PROSITE" id="PS00216">
    <property type="entry name" value="SUGAR_TRANSPORT_1"/>
    <property type="match status" value="1"/>
</dbReference>
<feature type="transmembrane region" description="Helical" evidence="5">
    <location>
        <begin position="426"/>
        <end position="444"/>
    </location>
</feature>
<comment type="caution">
    <text evidence="7">The sequence shown here is derived from an EMBL/GenBank/DDBJ whole genome shotgun (WGS) entry which is preliminary data.</text>
</comment>
<dbReference type="RefSeq" id="WP_107568427.1">
    <property type="nucleotide sequence ID" value="NZ_PYYB01000001.1"/>
</dbReference>
<feature type="domain" description="Major facilitator superfamily (MFS) profile" evidence="6">
    <location>
        <begin position="7"/>
        <end position="449"/>
    </location>
</feature>
<evidence type="ECO:0000256" key="1">
    <source>
        <dbReference type="ARBA" id="ARBA00004651"/>
    </source>
</evidence>
<sequence length="465" mass="47022">MERRWQVLIVVCVGVFVASLDLFIVNIAFPDIAADFSGADLGDLSWVLNAYTIVFAALLVPAGRIADAVGRKRAFLAGLAVFTLASAACALADSVEALVAARVVQAAGAAFLLPTSLGLLLPEFTAEQRPVAIGIWAASGGVAAAAGPPVGGLLVELSWHWVFLVNLPIGLAAIVAGSRILHERRAADARGARIDVLGAVAVTLGIAALIAAIVNGEDWGFGSGRVLGLLLAATVLLAIVARRTVTHEAPVLEREIVGVRSFRLAVLGGLLFFVAFSAMLLGGVLFLTDVWQRDVLTAGLMIAPGPATAALCSLPGARLGQRFGPARVGALGALLVGAAAVWWAWRLGDDVAFATDFLPGMVISGVGVGLVNPALTSAAAASLPPDRFATGAAVLTMGRQFGTALGVALLVPILGTVDGAGAFDGAWTLMVAATAAAGLSLLAIGPLGAPAPVTPSTPPTTEALA</sequence>
<protein>
    <submittedName>
        <fullName evidence="7">MFS transporter</fullName>
    </submittedName>
</protein>
<evidence type="ECO:0000313" key="7">
    <source>
        <dbReference type="EMBL" id="PTL59783.1"/>
    </source>
</evidence>
<feature type="transmembrane region" description="Helical" evidence="5">
    <location>
        <begin position="357"/>
        <end position="380"/>
    </location>
</feature>
<feature type="transmembrane region" description="Helical" evidence="5">
    <location>
        <begin position="44"/>
        <end position="62"/>
    </location>
</feature>
<feature type="transmembrane region" description="Helical" evidence="5">
    <location>
        <begin position="74"/>
        <end position="93"/>
    </location>
</feature>
<feature type="transmembrane region" description="Helical" evidence="5">
    <location>
        <begin position="220"/>
        <end position="241"/>
    </location>
</feature>
<dbReference type="InterPro" id="IPR005829">
    <property type="entry name" value="Sugar_transporter_CS"/>
</dbReference>
<feature type="transmembrane region" description="Helical" evidence="5">
    <location>
        <begin position="7"/>
        <end position="29"/>
    </location>
</feature>
<reference evidence="7 8" key="1">
    <citation type="submission" date="2018-03" db="EMBL/GenBank/DDBJ databases">
        <title>Aquarubrobacter algicola gen. nov., sp. nov., a novel actinobacterium isolated from shallow eutrophic lake during the end of cyanobacterial harmful algal blooms.</title>
        <authorList>
            <person name="Chun S.J."/>
        </authorList>
    </citation>
    <scope>NUCLEOTIDE SEQUENCE [LARGE SCALE GENOMIC DNA]</scope>
    <source>
        <strain evidence="7 8">Seoho-28</strain>
    </source>
</reference>
<feature type="transmembrane region" description="Helical" evidence="5">
    <location>
        <begin position="392"/>
        <end position="414"/>
    </location>
</feature>
<organism evidence="7 8">
    <name type="scientific">Paraconexibacter algicola</name>
    <dbReference type="NCBI Taxonomy" id="2133960"/>
    <lineage>
        <taxon>Bacteria</taxon>
        <taxon>Bacillati</taxon>
        <taxon>Actinomycetota</taxon>
        <taxon>Thermoleophilia</taxon>
        <taxon>Solirubrobacterales</taxon>
        <taxon>Paraconexibacteraceae</taxon>
        <taxon>Paraconexibacter</taxon>
    </lineage>
</organism>
<dbReference type="AlphaFoldDB" id="A0A2T4UKL9"/>
<keyword evidence="4 5" id="KW-0472">Membrane</keyword>
<dbReference type="GO" id="GO:0022857">
    <property type="term" value="F:transmembrane transporter activity"/>
    <property type="evidence" value="ECO:0007669"/>
    <property type="project" value="InterPro"/>
</dbReference>
<evidence type="ECO:0000313" key="8">
    <source>
        <dbReference type="Proteomes" id="UP000240739"/>
    </source>
</evidence>
<dbReference type="PANTHER" id="PTHR42718:SF48">
    <property type="entry name" value="CONSERVED TWO-DOMAIN MEMBRANE PROTEIN-RELATED"/>
    <property type="match status" value="1"/>
</dbReference>